<protein>
    <submittedName>
        <fullName evidence="3">Glyoxalase</fullName>
    </submittedName>
</protein>
<dbReference type="EMBL" id="JWYV01000011">
    <property type="protein sequence ID" value="KKC99320.1"/>
    <property type="molecule type" value="Genomic_DNA"/>
</dbReference>
<dbReference type="PROSITE" id="PS51819">
    <property type="entry name" value="VOC"/>
    <property type="match status" value="1"/>
</dbReference>
<gene>
    <name evidence="3" type="ORF">KY46_13110</name>
</gene>
<evidence type="ECO:0000313" key="3">
    <source>
        <dbReference type="EMBL" id="KKC99320.1"/>
    </source>
</evidence>
<evidence type="ECO:0000313" key="4">
    <source>
        <dbReference type="Proteomes" id="UP000033633"/>
    </source>
</evidence>
<dbReference type="CDD" id="cd06587">
    <property type="entry name" value="VOC"/>
    <property type="match status" value="1"/>
</dbReference>
<dbReference type="PANTHER" id="PTHR43048">
    <property type="entry name" value="METHYLMALONYL-COA EPIMERASE"/>
    <property type="match status" value="1"/>
</dbReference>
<keyword evidence="4" id="KW-1185">Reference proteome</keyword>
<reference evidence="3 4" key="1">
    <citation type="submission" date="2014-12" db="EMBL/GenBank/DDBJ databases">
        <title>Mercury Reductase activity and rhizosphere competence traits in the genome of root associated Photobacterium halotolerans MELD1.</title>
        <authorList>
            <person name="Mathew D.C."/>
            <person name="Huang C.-C."/>
        </authorList>
    </citation>
    <scope>NUCLEOTIDE SEQUENCE [LARGE SCALE GENOMIC DNA]</scope>
    <source>
        <strain evidence="3 4">MELD1</strain>
    </source>
</reference>
<sequence length="135" mass="15280">MIERPAPLNGLRHLALAVYPFEECIRFYTEILGMEVLRKASDNLIYLSCGNDNLSLSRAYEPQENHNQSLDHFGFIVDSKDDLEAWFEFLQAKGVPLLDTPHDHSDGARSFHCTDPAGNVVQPIYHPAVSGQRLR</sequence>
<dbReference type="Proteomes" id="UP000033633">
    <property type="component" value="Unassembled WGS sequence"/>
</dbReference>
<dbReference type="Gene3D" id="3.10.180.10">
    <property type="entry name" value="2,3-Dihydroxybiphenyl 1,2-Dioxygenase, domain 1"/>
    <property type="match status" value="1"/>
</dbReference>
<dbReference type="InterPro" id="IPR004360">
    <property type="entry name" value="Glyas_Fos-R_dOase_dom"/>
</dbReference>
<dbReference type="Pfam" id="PF00903">
    <property type="entry name" value="Glyoxalase"/>
    <property type="match status" value="1"/>
</dbReference>
<keyword evidence="1" id="KW-0479">Metal-binding</keyword>
<dbReference type="STRING" id="265726.KY46_13110"/>
<proteinExistence type="predicted"/>
<dbReference type="SUPFAM" id="SSF54593">
    <property type="entry name" value="Glyoxalase/Bleomycin resistance protein/Dihydroxybiphenyl dioxygenase"/>
    <property type="match status" value="1"/>
</dbReference>
<organism evidence="3 4">
    <name type="scientific">Photobacterium halotolerans</name>
    <dbReference type="NCBI Taxonomy" id="265726"/>
    <lineage>
        <taxon>Bacteria</taxon>
        <taxon>Pseudomonadati</taxon>
        <taxon>Pseudomonadota</taxon>
        <taxon>Gammaproteobacteria</taxon>
        <taxon>Vibrionales</taxon>
        <taxon>Vibrionaceae</taxon>
        <taxon>Photobacterium</taxon>
    </lineage>
</organism>
<dbReference type="GO" id="GO:0046872">
    <property type="term" value="F:metal ion binding"/>
    <property type="evidence" value="ECO:0007669"/>
    <property type="project" value="UniProtKB-KW"/>
</dbReference>
<feature type="domain" description="VOC" evidence="2">
    <location>
        <begin position="10"/>
        <end position="126"/>
    </location>
</feature>
<dbReference type="InterPro" id="IPR051785">
    <property type="entry name" value="MMCE/EMCE_epimerase"/>
</dbReference>
<dbReference type="PANTHER" id="PTHR43048:SF4">
    <property type="entry name" value="RING-CLEAVING DIOXYGENASE-RELATED"/>
    <property type="match status" value="1"/>
</dbReference>
<name>A0A0F5VAX5_9GAMM</name>
<evidence type="ECO:0000256" key="1">
    <source>
        <dbReference type="ARBA" id="ARBA00022723"/>
    </source>
</evidence>
<comment type="caution">
    <text evidence="3">The sequence shown here is derived from an EMBL/GenBank/DDBJ whole genome shotgun (WGS) entry which is preliminary data.</text>
</comment>
<dbReference type="GO" id="GO:0046491">
    <property type="term" value="P:L-methylmalonyl-CoA metabolic process"/>
    <property type="evidence" value="ECO:0007669"/>
    <property type="project" value="TreeGrafter"/>
</dbReference>
<dbReference type="RefSeq" id="WP_046221094.1">
    <property type="nucleotide sequence ID" value="NZ_JWYV01000011.1"/>
</dbReference>
<dbReference type="InterPro" id="IPR037523">
    <property type="entry name" value="VOC_core"/>
</dbReference>
<dbReference type="AlphaFoldDB" id="A0A0F5VAX5"/>
<dbReference type="GO" id="GO:0004493">
    <property type="term" value="F:methylmalonyl-CoA epimerase activity"/>
    <property type="evidence" value="ECO:0007669"/>
    <property type="project" value="TreeGrafter"/>
</dbReference>
<evidence type="ECO:0000259" key="2">
    <source>
        <dbReference type="PROSITE" id="PS51819"/>
    </source>
</evidence>
<dbReference type="PATRIC" id="fig|265726.11.peg.843"/>
<dbReference type="InterPro" id="IPR029068">
    <property type="entry name" value="Glyas_Bleomycin-R_OHBP_Dase"/>
</dbReference>
<dbReference type="OrthoDB" id="9804944at2"/>
<accession>A0A0F5VAX5</accession>